<reference evidence="6" key="1">
    <citation type="submission" date="2016-10" db="EMBL/GenBank/DDBJ databases">
        <title>Comparative genomics uncovers the prolific and rare metabolic potential of the cyanobacterial genus Moorea.</title>
        <authorList>
            <person name="Leao T."/>
            <person name="Castelao G."/>
            <person name="Korobeynikov A."/>
            <person name="Monroe E.A."/>
            <person name="Podell S."/>
            <person name="Glukhov E."/>
            <person name="Allen E."/>
            <person name="Gerwick W.H."/>
            <person name="Gerwick L."/>
        </authorList>
    </citation>
    <scope>NUCLEOTIDE SEQUENCE [LARGE SCALE GENOMIC DNA]</scope>
    <source>
        <strain evidence="6">PAL-8-15-08-1</strain>
    </source>
</reference>
<dbReference type="Proteomes" id="UP000177870">
    <property type="component" value="Chromosome"/>
</dbReference>
<keyword evidence="2" id="KW-0597">Phosphoprotein</keyword>
<dbReference type="OrthoDB" id="425617at2"/>
<accession>A0A1D8U3M0</accession>
<dbReference type="InterPro" id="IPR020806">
    <property type="entry name" value="PKS_PP-bd"/>
</dbReference>
<dbReference type="Pfam" id="PF00550">
    <property type="entry name" value="PP-binding"/>
    <property type="match status" value="1"/>
</dbReference>
<gene>
    <name evidence="5" type="ORF">BJP34_22210</name>
</gene>
<name>A0A1D8U3M0_9CYAN</name>
<dbReference type="SMART" id="SM00823">
    <property type="entry name" value="PKS_PP"/>
    <property type="match status" value="1"/>
</dbReference>
<dbReference type="STRING" id="1458985.BJP34_22210"/>
<dbReference type="PROSITE" id="PS00012">
    <property type="entry name" value="PHOSPHOPANTETHEINE"/>
    <property type="match status" value="1"/>
</dbReference>
<organism evidence="5 6">
    <name type="scientific">Moorena producens PAL-8-15-08-1</name>
    <dbReference type="NCBI Taxonomy" id="1458985"/>
    <lineage>
        <taxon>Bacteria</taxon>
        <taxon>Bacillati</taxon>
        <taxon>Cyanobacteriota</taxon>
        <taxon>Cyanophyceae</taxon>
        <taxon>Coleofasciculales</taxon>
        <taxon>Coleofasciculaceae</taxon>
        <taxon>Moorena</taxon>
    </lineage>
</organism>
<dbReference type="InterPro" id="IPR036736">
    <property type="entry name" value="ACP-like_sf"/>
</dbReference>
<evidence type="ECO:0000256" key="1">
    <source>
        <dbReference type="ARBA" id="ARBA00022450"/>
    </source>
</evidence>
<dbReference type="EMBL" id="CP017599">
    <property type="protein sequence ID" value="AOX04465.1"/>
    <property type="molecule type" value="Genomic_DNA"/>
</dbReference>
<keyword evidence="1" id="KW-0596">Phosphopantetheine</keyword>
<evidence type="ECO:0000259" key="4">
    <source>
        <dbReference type="PROSITE" id="PS50075"/>
    </source>
</evidence>
<feature type="region of interest" description="Disordered" evidence="3">
    <location>
        <begin position="1"/>
        <end position="20"/>
    </location>
</feature>
<evidence type="ECO:0000313" key="6">
    <source>
        <dbReference type="Proteomes" id="UP000177870"/>
    </source>
</evidence>
<dbReference type="InterPro" id="IPR006162">
    <property type="entry name" value="Ppantetheine_attach_site"/>
</dbReference>
<dbReference type="SMART" id="SM01294">
    <property type="entry name" value="PKS_PP_betabranch"/>
    <property type="match status" value="1"/>
</dbReference>
<dbReference type="KEGG" id="mpro:BJP34_22210"/>
<feature type="compositionally biased region" description="Polar residues" evidence="3">
    <location>
        <begin position="1"/>
        <end position="11"/>
    </location>
</feature>
<feature type="domain" description="Carrier" evidence="4">
    <location>
        <begin position="19"/>
        <end position="96"/>
    </location>
</feature>
<dbReference type="GO" id="GO:0031177">
    <property type="term" value="F:phosphopantetheine binding"/>
    <property type="evidence" value="ECO:0007669"/>
    <property type="project" value="InterPro"/>
</dbReference>
<sequence>MSTVSENNNGNGDAPKKPGSEADIQAWLVSYLAELLEIESDEIDVKIPFDRYGLDSSAAVGLTGDLEDWLGSEIDPTLMYDYPTIQAMAQHLAIEG</sequence>
<evidence type="ECO:0000256" key="3">
    <source>
        <dbReference type="SAM" id="MobiDB-lite"/>
    </source>
</evidence>
<protein>
    <submittedName>
        <fullName evidence="5">Phosphopantetheine-binding protein</fullName>
    </submittedName>
</protein>
<dbReference type="PROSITE" id="PS50075">
    <property type="entry name" value="CARRIER"/>
    <property type="match status" value="1"/>
</dbReference>
<dbReference type="Gene3D" id="1.10.1200.10">
    <property type="entry name" value="ACP-like"/>
    <property type="match status" value="1"/>
</dbReference>
<proteinExistence type="predicted"/>
<dbReference type="AlphaFoldDB" id="A0A1D8U3M0"/>
<evidence type="ECO:0000313" key="5">
    <source>
        <dbReference type="EMBL" id="AOX04465.1"/>
    </source>
</evidence>
<evidence type="ECO:0000256" key="2">
    <source>
        <dbReference type="ARBA" id="ARBA00022553"/>
    </source>
</evidence>
<dbReference type="InterPro" id="IPR009081">
    <property type="entry name" value="PP-bd_ACP"/>
</dbReference>
<dbReference type="SUPFAM" id="SSF47336">
    <property type="entry name" value="ACP-like"/>
    <property type="match status" value="1"/>
</dbReference>